<sequence length="54" mass="6671">MLCRPYLTPPFFRYYRHFLYTITTFSCCQKYKVFINFVFYSILLLTTPFDCCIM</sequence>
<reference evidence="1" key="1">
    <citation type="journal article" date="2021" name="Proc. Natl. Acad. Sci. U.S.A.">
        <title>A Catalog of Tens of Thousands of Viruses from Human Metagenomes Reveals Hidden Associations with Chronic Diseases.</title>
        <authorList>
            <person name="Tisza M.J."/>
            <person name="Buck C.B."/>
        </authorList>
    </citation>
    <scope>NUCLEOTIDE SEQUENCE</scope>
    <source>
        <strain evidence="1">CtAca11</strain>
    </source>
</reference>
<proteinExistence type="predicted"/>
<dbReference type="PROSITE" id="PS51257">
    <property type="entry name" value="PROKAR_LIPOPROTEIN"/>
    <property type="match status" value="1"/>
</dbReference>
<organism evidence="1">
    <name type="scientific">Myoviridae sp. ctAca11</name>
    <dbReference type="NCBI Taxonomy" id="2825043"/>
    <lineage>
        <taxon>Viruses</taxon>
        <taxon>Duplodnaviria</taxon>
        <taxon>Heunggongvirae</taxon>
        <taxon>Uroviricota</taxon>
        <taxon>Caudoviricetes</taxon>
    </lineage>
</organism>
<name>A0A8S5Q6X0_9CAUD</name>
<evidence type="ECO:0000313" key="1">
    <source>
        <dbReference type="EMBL" id="DAE14698.1"/>
    </source>
</evidence>
<protein>
    <submittedName>
        <fullName evidence="1">Uncharacterized protein</fullName>
    </submittedName>
</protein>
<accession>A0A8S5Q6X0</accession>
<dbReference type="EMBL" id="BK015590">
    <property type="protein sequence ID" value="DAE14698.1"/>
    <property type="molecule type" value="Genomic_DNA"/>
</dbReference>